<sequence length="191" mass="21737">MLMKPWHVTSVIRDQRQEAEILQGAKADVLVVDLARTKDENTNRILKEVKANYIVFAAGNMSNVNVVGRNAVKETVQEFKAPWWDSTDYQNFLDETRAYSEIMEAKLNADKYLVAMAKQRNDDDQSSFQAISLRPSLLTNTPRGKIHLGKTRFSGRVPRADDIESGVDNVVQNNLNSIKGEDLERINRETR</sequence>
<reference evidence="1 2" key="1">
    <citation type="submission" date="2017-12" db="EMBL/GenBank/DDBJ databases">
        <title>Comparative genomics of Botrytis spp.</title>
        <authorList>
            <person name="Valero-Jimenez C.A."/>
            <person name="Tapia P."/>
            <person name="Veloso J."/>
            <person name="Silva-Moreno E."/>
            <person name="Staats M."/>
            <person name="Valdes J.H."/>
            <person name="Van Kan J.A.L."/>
        </authorList>
    </citation>
    <scope>NUCLEOTIDE SEQUENCE [LARGE SCALE GENOMIC DNA]</scope>
    <source>
        <strain evidence="1 2">Be9601</strain>
    </source>
</reference>
<proteinExistence type="predicted"/>
<accession>A0A4Z1JTR1</accession>
<name>A0A4Z1JTR1_9HELO</name>
<dbReference type="STRING" id="278938.A0A4Z1JTR1"/>
<keyword evidence="2" id="KW-1185">Reference proteome</keyword>
<protein>
    <recommendedName>
        <fullName evidence="3">NAD(P)-binding domain-containing protein</fullName>
    </recommendedName>
</protein>
<dbReference type="Gene3D" id="3.40.50.720">
    <property type="entry name" value="NAD(P)-binding Rossmann-like Domain"/>
    <property type="match status" value="1"/>
</dbReference>
<dbReference type="Proteomes" id="UP000297229">
    <property type="component" value="Unassembled WGS sequence"/>
</dbReference>
<organism evidence="1 2">
    <name type="scientific">Botrytis elliptica</name>
    <dbReference type="NCBI Taxonomy" id="278938"/>
    <lineage>
        <taxon>Eukaryota</taxon>
        <taxon>Fungi</taxon>
        <taxon>Dikarya</taxon>
        <taxon>Ascomycota</taxon>
        <taxon>Pezizomycotina</taxon>
        <taxon>Leotiomycetes</taxon>
        <taxon>Helotiales</taxon>
        <taxon>Sclerotiniaceae</taxon>
        <taxon>Botrytis</taxon>
    </lineage>
</organism>
<evidence type="ECO:0008006" key="3">
    <source>
        <dbReference type="Google" id="ProtNLM"/>
    </source>
</evidence>
<evidence type="ECO:0000313" key="2">
    <source>
        <dbReference type="Proteomes" id="UP000297229"/>
    </source>
</evidence>
<gene>
    <name evidence="1" type="ORF">BELL_0134g00050</name>
</gene>
<evidence type="ECO:0000313" key="1">
    <source>
        <dbReference type="EMBL" id="TGO76856.1"/>
    </source>
</evidence>
<comment type="caution">
    <text evidence="1">The sequence shown here is derived from an EMBL/GenBank/DDBJ whole genome shotgun (WGS) entry which is preliminary data.</text>
</comment>
<dbReference type="EMBL" id="PQXM01000133">
    <property type="protein sequence ID" value="TGO76856.1"/>
    <property type="molecule type" value="Genomic_DNA"/>
</dbReference>
<dbReference type="AlphaFoldDB" id="A0A4Z1JTR1"/>